<feature type="compositionally biased region" description="Polar residues" evidence="1">
    <location>
        <begin position="41"/>
        <end position="57"/>
    </location>
</feature>
<comment type="caution">
    <text evidence="2">The sequence shown here is derived from an EMBL/GenBank/DDBJ whole genome shotgun (WGS) entry which is preliminary data.</text>
</comment>
<evidence type="ECO:0000256" key="1">
    <source>
        <dbReference type="SAM" id="MobiDB-lite"/>
    </source>
</evidence>
<dbReference type="EMBL" id="BSXW01001283">
    <property type="protein sequence ID" value="GMF35441.1"/>
    <property type="molecule type" value="Genomic_DNA"/>
</dbReference>
<name>A0A9W6XBE4_9STRA</name>
<dbReference type="AlphaFoldDB" id="A0A9W6XBE4"/>
<sequence>MSTVNTLHPPSRYHLSDLLVTNVVQRTRQLNNFVHPETQRESYQPSNAASQEWSSDNPECEEPQENLQPSGAVELCLKTALTHGGQLSIAELQNLGWNIKLQHDSVASLAEDVQQLRKEIESLRQRRYRISIAALAK</sequence>
<evidence type="ECO:0000313" key="2">
    <source>
        <dbReference type="EMBL" id="GMF35441.1"/>
    </source>
</evidence>
<keyword evidence="3" id="KW-1185">Reference proteome</keyword>
<feature type="region of interest" description="Disordered" evidence="1">
    <location>
        <begin position="34"/>
        <end position="67"/>
    </location>
</feature>
<dbReference type="Proteomes" id="UP001165083">
    <property type="component" value="Unassembled WGS sequence"/>
</dbReference>
<organism evidence="2 3">
    <name type="scientific">Phytophthora lilii</name>
    <dbReference type="NCBI Taxonomy" id="2077276"/>
    <lineage>
        <taxon>Eukaryota</taxon>
        <taxon>Sar</taxon>
        <taxon>Stramenopiles</taxon>
        <taxon>Oomycota</taxon>
        <taxon>Peronosporomycetes</taxon>
        <taxon>Peronosporales</taxon>
        <taxon>Peronosporaceae</taxon>
        <taxon>Phytophthora</taxon>
    </lineage>
</organism>
<accession>A0A9W6XBE4</accession>
<gene>
    <name evidence="2" type="ORF">Plil01_001505200</name>
</gene>
<reference evidence="2" key="1">
    <citation type="submission" date="2023-04" db="EMBL/GenBank/DDBJ databases">
        <title>Phytophthora lilii NBRC 32176.</title>
        <authorList>
            <person name="Ichikawa N."/>
            <person name="Sato H."/>
            <person name="Tonouchi N."/>
        </authorList>
    </citation>
    <scope>NUCLEOTIDE SEQUENCE</scope>
    <source>
        <strain evidence="2">NBRC 32176</strain>
    </source>
</reference>
<evidence type="ECO:0000313" key="3">
    <source>
        <dbReference type="Proteomes" id="UP001165083"/>
    </source>
</evidence>
<protein>
    <submittedName>
        <fullName evidence="2">Unnamed protein product</fullName>
    </submittedName>
</protein>
<proteinExistence type="predicted"/>